<accession>A0A8S4S544</accession>
<comment type="caution">
    <text evidence="1">The sequence shown here is derived from an EMBL/GenBank/DDBJ whole genome shotgun (WGS) entry which is preliminary data.</text>
</comment>
<evidence type="ECO:0000313" key="2">
    <source>
        <dbReference type="Proteomes" id="UP000838756"/>
    </source>
</evidence>
<sequence>MERAMLGVSLRDKVRNDEIRRRTKVTDIAQRISKLKWQWAGHVCRPMAVGADVSGDRESVSAVWDDLQPTGQMTLKSWKRLDEKGGRPCEVARSWKGLCSAVDACGLLMMKCVRFKSAF</sequence>
<protein>
    <submittedName>
        <fullName evidence="1">Jg8713 protein</fullName>
    </submittedName>
</protein>
<organism evidence="1 2">
    <name type="scientific">Pararge aegeria aegeria</name>
    <dbReference type="NCBI Taxonomy" id="348720"/>
    <lineage>
        <taxon>Eukaryota</taxon>
        <taxon>Metazoa</taxon>
        <taxon>Ecdysozoa</taxon>
        <taxon>Arthropoda</taxon>
        <taxon>Hexapoda</taxon>
        <taxon>Insecta</taxon>
        <taxon>Pterygota</taxon>
        <taxon>Neoptera</taxon>
        <taxon>Endopterygota</taxon>
        <taxon>Lepidoptera</taxon>
        <taxon>Glossata</taxon>
        <taxon>Ditrysia</taxon>
        <taxon>Papilionoidea</taxon>
        <taxon>Nymphalidae</taxon>
        <taxon>Satyrinae</taxon>
        <taxon>Satyrini</taxon>
        <taxon>Parargina</taxon>
        <taxon>Pararge</taxon>
    </lineage>
</organism>
<gene>
    <name evidence="1" type="primary">jg8713</name>
    <name evidence="1" type="ORF">PAEG_LOCUS21100</name>
</gene>
<dbReference type="OrthoDB" id="407509at2759"/>
<dbReference type="AlphaFoldDB" id="A0A8S4S544"/>
<dbReference type="EMBL" id="CAKXAJ010025907">
    <property type="protein sequence ID" value="CAH2245459.1"/>
    <property type="molecule type" value="Genomic_DNA"/>
</dbReference>
<dbReference type="Proteomes" id="UP000838756">
    <property type="component" value="Unassembled WGS sequence"/>
</dbReference>
<name>A0A8S4S544_9NEOP</name>
<proteinExistence type="predicted"/>
<reference evidence="1" key="1">
    <citation type="submission" date="2022-03" db="EMBL/GenBank/DDBJ databases">
        <authorList>
            <person name="Lindestad O."/>
        </authorList>
    </citation>
    <scope>NUCLEOTIDE SEQUENCE</scope>
</reference>
<keyword evidence="2" id="KW-1185">Reference proteome</keyword>
<evidence type="ECO:0000313" key="1">
    <source>
        <dbReference type="EMBL" id="CAH2245459.1"/>
    </source>
</evidence>